<evidence type="ECO:0000313" key="2">
    <source>
        <dbReference type="EMBL" id="ROT85333.1"/>
    </source>
</evidence>
<evidence type="ECO:0000313" key="3">
    <source>
        <dbReference type="Proteomes" id="UP000283509"/>
    </source>
</evidence>
<dbReference type="Proteomes" id="UP000283509">
    <property type="component" value="Unassembled WGS sequence"/>
</dbReference>
<dbReference type="AlphaFoldDB" id="A0A423U9F1"/>
<reference evidence="2 3" key="2">
    <citation type="submission" date="2019-01" db="EMBL/GenBank/DDBJ databases">
        <title>The decoding of complex shrimp genome reveals the adaptation for benthos swimmer, frequently molting mechanism and breeding impact on genome.</title>
        <authorList>
            <person name="Sun Y."/>
            <person name="Gao Y."/>
            <person name="Yu Y."/>
        </authorList>
    </citation>
    <scope>NUCLEOTIDE SEQUENCE [LARGE SCALE GENOMIC DNA]</scope>
    <source>
        <tissue evidence="2">Muscle</tissue>
    </source>
</reference>
<gene>
    <name evidence="2" type="ORF">C7M84_016620</name>
</gene>
<evidence type="ECO:0000256" key="1">
    <source>
        <dbReference type="SAM" id="Phobius"/>
    </source>
</evidence>
<keyword evidence="1" id="KW-0472">Membrane</keyword>
<comment type="caution">
    <text evidence="2">The sequence shown here is derived from an EMBL/GenBank/DDBJ whole genome shotgun (WGS) entry which is preliminary data.</text>
</comment>
<keyword evidence="1" id="KW-0812">Transmembrane</keyword>
<protein>
    <submittedName>
        <fullName evidence="2">Uncharacterized protein</fullName>
    </submittedName>
</protein>
<feature type="transmembrane region" description="Helical" evidence="1">
    <location>
        <begin position="256"/>
        <end position="275"/>
    </location>
</feature>
<keyword evidence="3" id="KW-1185">Reference proteome</keyword>
<organism evidence="2 3">
    <name type="scientific">Penaeus vannamei</name>
    <name type="common">Whiteleg shrimp</name>
    <name type="synonym">Litopenaeus vannamei</name>
    <dbReference type="NCBI Taxonomy" id="6689"/>
    <lineage>
        <taxon>Eukaryota</taxon>
        <taxon>Metazoa</taxon>
        <taxon>Ecdysozoa</taxon>
        <taxon>Arthropoda</taxon>
        <taxon>Crustacea</taxon>
        <taxon>Multicrustacea</taxon>
        <taxon>Malacostraca</taxon>
        <taxon>Eumalacostraca</taxon>
        <taxon>Eucarida</taxon>
        <taxon>Decapoda</taxon>
        <taxon>Dendrobranchiata</taxon>
        <taxon>Penaeoidea</taxon>
        <taxon>Penaeidae</taxon>
        <taxon>Penaeus</taxon>
    </lineage>
</organism>
<accession>A0A423U9F1</accession>
<reference evidence="2 3" key="1">
    <citation type="submission" date="2018-04" db="EMBL/GenBank/DDBJ databases">
        <authorList>
            <person name="Zhang X."/>
            <person name="Yuan J."/>
            <person name="Li F."/>
            <person name="Xiang J."/>
        </authorList>
    </citation>
    <scope>NUCLEOTIDE SEQUENCE [LARGE SCALE GENOMIC DNA]</scope>
    <source>
        <tissue evidence="2">Muscle</tissue>
    </source>
</reference>
<dbReference type="EMBL" id="QCYY01000309">
    <property type="protein sequence ID" value="ROT85333.1"/>
    <property type="molecule type" value="Genomic_DNA"/>
</dbReference>
<feature type="transmembrane region" description="Helical" evidence="1">
    <location>
        <begin position="322"/>
        <end position="348"/>
    </location>
</feature>
<sequence length="579" mass="62778">MPLGVEAAPAGGEKESAFTWPDSYGTAERQHGAAAMGRFPFFDICSLASVCFSFASNSFCTCPSGQALDVNPLRSLLQEDHKPFHCVSGYFCVPRPKGSAPKVLTVRLPVFGSEEGPGGSCSGEGLKVNELQKEGGDAEAPAIEGAGRALGVVSGDAGETRAAETRGGCRDLRNSICVSLVSPASLVLRIALRSPLSASFSLRLVLPLSLPVSLRCLHKSFFFPFLFLSLFAVSTSPFSSSFFFRLVLPLSLPVSLLCLHKSLFFLFLFRLVLPLSLPSSSLSPQVPFLPLSSSFFPFLFLSLFAVSTSPFLPFLSSLSPQVLFFLFLLPSSSSPFSSCLSSLCLLSLFAVSPFLPLLLPLVLPLLFSLFAVSQSPYRPSFFFRLFSLSPPISLRCLLNSLSSSFFFPFLLLSSPLQEPSPHPRSSEEPRRVGAPRFLSLDSTVNISPSTVCTAIHRHLSAPPPSTATSLLHRHPPPPLCTTASHRHLSATPPSAATFLLHRHPTATLPPIHRHLSAPPPSTATSLLHRHPPPPFCYTASHRRSGRCYRLSLYDHSCPVLPCFHLTTTMGQQQIQGYYF</sequence>
<proteinExistence type="predicted"/>
<feature type="transmembrane region" description="Helical" evidence="1">
    <location>
        <begin position="221"/>
        <end position="244"/>
    </location>
</feature>
<feature type="transmembrane region" description="Helical" evidence="1">
    <location>
        <begin position="295"/>
        <end position="315"/>
    </location>
</feature>
<feature type="transmembrane region" description="Helical" evidence="1">
    <location>
        <begin position="354"/>
        <end position="372"/>
    </location>
</feature>
<name>A0A423U9F1_PENVA</name>
<keyword evidence="1" id="KW-1133">Transmembrane helix</keyword>